<accession>A0ABD0JU26</accession>
<comment type="caution">
    <text evidence="1">The sequence shown here is derived from an EMBL/GenBank/DDBJ whole genome shotgun (WGS) entry which is preliminary data.</text>
</comment>
<protein>
    <submittedName>
        <fullName evidence="1">Uncharacterized protein</fullName>
    </submittedName>
</protein>
<sequence>MCAGPGVRCNGEGRRKERAEERLLNAGDQLRIAEVTVQRLSGPHLAPAHLACVYRGRCTGSGQFSLPHHGAGARVDFTVCEFLLDFYDAAQRVAKQEDADV</sequence>
<dbReference type="Proteomes" id="UP001519460">
    <property type="component" value="Unassembled WGS sequence"/>
</dbReference>
<name>A0ABD0JU26_9CAEN</name>
<organism evidence="1 2">
    <name type="scientific">Batillaria attramentaria</name>
    <dbReference type="NCBI Taxonomy" id="370345"/>
    <lineage>
        <taxon>Eukaryota</taxon>
        <taxon>Metazoa</taxon>
        <taxon>Spiralia</taxon>
        <taxon>Lophotrochozoa</taxon>
        <taxon>Mollusca</taxon>
        <taxon>Gastropoda</taxon>
        <taxon>Caenogastropoda</taxon>
        <taxon>Sorbeoconcha</taxon>
        <taxon>Cerithioidea</taxon>
        <taxon>Batillariidae</taxon>
        <taxon>Batillaria</taxon>
    </lineage>
</organism>
<keyword evidence="2" id="KW-1185">Reference proteome</keyword>
<reference evidence="1 2" key="1">
    <citation type="journal article" date="2023" name="Sci. Data">
        <title>Genome assembly of the Korean intertidal mud-creeper Batillaria attramentaria.</title>
        <authorList>
            <person name="Patra A.K."/>
            <person name="Ho P.T."/>
            <person name="Jun S."/>
            <person name="Lee S.J."/>
            <person name="Kim Y."/>
            <person name="Won Y.J."/>
        </authorList>
    </citation>
    <scope>NUCLEOTIDE SEQUENCE [LARGE SCALE GENOMIC DNA]</scope>
    <source>
        <strain evidence="1">Wonlab-2016</strain>
    </source>
</reference>
<proteinExistence type="predicted"/>
<dbReference type="AlphaFoldDB" id="A0ABD0JU26"/>
<gene>
    <name evidence="1" type="ORF">BaRGS_00030540</name>
</gene>
<evidence type="ECO:0000313" key="1">
    <source>
        <dbReference type="EMBL" id="KAK7478179.1"/>
    </source>
</evidence>
<dbReference type="EMBL" id="JACVVK020000331">
    <property type="protein sequence ID" value="KAK7478179.1"/>
    <property type="molecule type" value="Genomic_DNA"/>
</dbReference>
<evidence type="ECO:0000313" key="2">
    <source>
        <dbReference type="Proteomes" id="UP001519460"/>
    </source>
</evidence>